<dbReference type="AlphaFoldDB" id="A0A1I6S0E6"/>
<accession>A0A1I6S0E6</accession>
<evidence type="ECO:0000313" key="4">
    <source>
        <dbReference type="Proteomes" id="UP000199199"/>
    </source>
</evidence>
<name>A0A1I6S0E6_9EURY</name>
<dbReference type="Proteomes" id="UP000199199">
    <property type="component" value="Unassembled WGS sequence"/>
</dbReference>
<dbReference type="InterPro" id="IPR025510">
    <property type="entry name" value="DUF4397"/>
</dbReference>
<feature type="domain" description="DUF4397" evidence="2">
    <location>
        <begin position="135"/>
        <end position="189"/>
    </location>
</feature>
<feature type="region of interest" description="Disordered" evidence="1">
    <location>
        <begin position="320"/>
        <end position="379"/>
    </location>
</feature>
<protein>
    <recommendedName>
        <fullName evidence="2">DUF4397 domain-containing protein</fullName>
    </recommendedName>
</protein>
<evidence type="ECO:0000313" key="3">
    <source>
        <dbReference type="EMBL" id="SFS70412.1"/>
    </source>
</evidence>
<feature type="compositionally biased region" description="Acidic residues" evidence="1">
    <location>
        <begin position="259"/>
        <end position="270"/>
    </location>
</feature>
<feature type="region of interest" description="Disordered" evidence="1">
    <location>
        <begin position="191"/>
        <end position="276"/>
    </location>
</feature>
<keyword evidence="4" id="KW-1185">Reference proteome</keyword>
<dbReference type="EMBL" id="FOZS01000002">
    <property type="protein sequence ID" value="SFS70412.1"/>
    <property type="molecule type" value="Genomic_DNA"/>
</dbReference>
<proteinExistence type="predicted"/>
<dbReference type="OrthoDB" id="187327at2157"/>
<dbReference type="Pfam" id="PF14344">
    <property type="entry name" value="DUF4397"/>
    <property type="match status" value="2"/>
</dbReference>
<sequence>MAAIGALGAGATLTGSALAVGEHEDDERAQDEGSDEVPDAVAAVRIAHFSPDAPAVDVYVDGERVLQSISYDEVSPYLEIEPGAAELTITAAGDSETVVFEDSVYFGRAFYTVAAVGELEDESFSPLILTDAGSSLVRLVHASPDAPAVDVVGNDGAMELFENVSFGTATNYVALPAGSYALDVLPAADGNGEPDAGGEAPDYDSVEGVETGGGTAVGGNESETDGNESVAAGNETAIDGNETATAGNETATGTNDGETGVDDTAAETGDDSGRTDEAVASLEVTLEQGGAYTVAAIGYLEATDDETAFDVTVLEDGPMAVLSEAEESGSSGDAGSSDETGGDDSDGRADAADGTTSAENETGDGETSGNETTAAESGY</sequence>
<feature type="compositionally biased region" description="Low complexity" evidence="1">
    <location>
        <begin position="328"/>
        <end position="339"/>
    </location>
</feature>
<feature type="compositionally biased region" description="Low complexity" evidence="1">
    <location>
        <begin position="240"/>
        <end position="258"/>
    </location>
</feature>
<organism evidence="3 4">
    <name type="scientific">Halostagnicola kamekurae</name>
    <dbReference type="NCBI Taxonomy" id="619731"/>
    <lineage>
        <taxon>Archaea</taxon>
        <taxon>Methanobacteriati</taxon>
        <taxon>Methanobacteriota</taxon>
        <taxon>Stenosarchaea group</taxon>
        <taxon>Halobacteria</taxon>
        <taxon>Halobacteriales</taxon>
        <taxon>Natrialbaceae</taxon>
        <taxon>Halostagnicola</taxon>
    </lineage>
</organism>
<evidence type="ECO:0000259" key="2">
    <source>
        <dbReference type="Pfam" id="PF14344"/>
    </source>
</evidence>
<feature type="compositionally biased region" description="Polar residues" evidence="1">
    <location>
        <begin position="365"/>
        <end position="379"/>
    </location>
</feature>
<feature type="domain" description="DUF4397" evidence="2">
    <location>
        <begin position="42"/>
        <end position="132"/>
    </location>
</feature>
<gene>
    <name evidence="3" type="ORF">SAMN04488556_2349</name>
</gene>
<evidence type="ECO:0000256" key="1">
    <source>
        <dbReference type="SAM" id="MobiDB-lite"/>
    </source>
</evidence>
<reference evidence="4" key="1">
    <citation type="submission" date="2016-10" db="EMBL/GenBank/DDBJ databases">
        <authorList>
            <person name="Varghese N."/>
            <person name="Submissions S."/>
        </authorList>
    </citation>
    <scope>NUCLEOTIDE SEQUENCE [LARGE SCALE GENOMIC DNA]</scope>
    <source>
        <strain evidence="4">DSM 22427</strain>
    </source>
</reference>